<keyword evidence="2" id="KW-1185">Reference proteome</keyword>
<dbReference type="Proteomes" id="UP001292079">
    <property type="component" value="Unassembled WGS sequence"/>
</dbReference>
<reference evidence="1" key="2">
    <citation type="journal article" date="2023" name="Infect Dis Poverty">
        <title>Chromosome-scale genome of the human blood fluke Schistosoma mekongi and its implications for public health.</title>
        <authorList>
            <person name="Zhou M."/>
            <person name="Xu L."/>
            <person name="Xu D."/>
            <person name="Chen W."/>
            <person name="Khan J."/>
            <person name="Hu Y."/>
            <person name="Huang H."/>
            <person name="Wei H."/>
            <person name="Zhang Y."/>
            <person name="Chusongsang P."/>
            <person name="Tanasarnprasert K."/>
            <person name="Hu X."/>
            <person name="Limpanont Y."/>
            <person name="Lv Z."/>
        </authorList>
    </citation>
    <scope>NUCLEOTIDE SEQUENCE</scope>
    <source>
        <strain evidence="1">LV_2022a</strain>
    </source>
</reference>
<name>A0AAE1Z4M7_SCHME</name>
<gene>
    <name evidence="1" type="ORF">MN116_009018</name>
</gene>
<evidence type="ECO:0000313" key="1">
    <source>
        <dbReference type="EMBL" id="KAK4467268.1"/>
    </source>
</evidence>
<sequence length="64" mass="7047">MFCRGDANGAKLPSEGLRLNASKSESRPNLQRYIVYPTRGWASLRIPFGVWTGLCVRLGPLGLV</sequence>
<reference evidence="1" key="1">
    <citation type="submission" date="2022-04" db="EMBL/GenBank/DDBJ databases">
        <authorList>
            <person name="Xu L."/>
            <person name="Lv Z."/>
        </authorList>
    </citation>
    <scope>NUCLEOTIDE SEQUENCE</scope>
    <source>
        <strain evidence="1">LV_2022a</strain>
    </source>
</reference>
<organism evidence="1 2">
    <name type="scientific">Schistosoma mekongi</name>
    <name type="common">Parasitic worm</name>
    <dbReference type="NCBI Taxonomy" id="38744"/>
    <lineage>
        <taxon>Eukaryota</taxon>
        <taxon>Metazoa</taxon>
        <taxon>Spiralia</taxon>
        <taxon>Lophotrochozoa</taxon>
        <taxon>Platyhelminthes</taxon>
        <taxon>Trematoda</taxon>
        <taxon>Digenea</taxon>
        <taxon>Strigeidida</taxon>
        <taxon>Schistosomatoidea</taxon>
        <taxon>Schistosomatidae</taxon>
        <taxon>Schistosoma</taxon>
    </lineage>
</organism>
<comment type="caution">
    <text evidence="1">The sequence shown here is derived from an EMBL/GenBank/DDBJ whole genome shotgun (WGS) entry which is preliminary data.</text>
</comment>
<dbReference type="EMBL" id="JALJAT010000490">
    <property type="protein sequence ID" value="KAK4467268.1"/>
    <property type="molecule type" value="Genomic_DNA"/>
</dbReference>
<accession>A0AAE1Z4M7</accession>
<dbReference type="AlphaFoldDB" id="A0AAE1Z4M7"/>
<evidence type="ECO:0000313" key="2">
    <source>
        <dbReference type="Proteomes" id="UP001292079"/>
    </source>
</evidence>
<protein>
    <submittedName>
        <fullName evidence="1">Uncharacterized protein</fullName>
    </submittedName>
</protein>
<proteinExistence type="predicted"/>